<dbReference type="GO" id="GO:0016301">
    <property type="term" value="F:kinase activity"/>
    <property type="evidence" value="ECO:0007669"/>
    <property type="project" value="UniProtKB-KW"/>
</dbReference>
<feature type="transmembrane region" description="Helical" evidence="11">
    <location>
        <begin position="61"/>
        <end position="80"/>
    </location>
</feature>
<evidence type="ECO:0000256" key="10">
    <source>
        <dbReference type="ARBA" id="ARBA00023136"/>
    </source>
</evidence>
<comment type="caution">
    <text evidence="13">The sequence shown here is derived from an EMBL/GenBank/DDBJ whole genome shotgun (WGS) entry which is preliminary data.</text>
</comment>
<dbReference type="OrthoDB" id="3696881at2"/>
<feature type="transmembrane region" description="Helical" evidence="11">
    <location>
        <begin position="92"/>
        <end position="110"/>
    </location>
</feature>
<evidence type="ECO:0000313" key="14">
    <source>
        <dbReference type="Proteomes" id="UP000019494"/>
    </source>
</evidence>
<dbReference type="GO" id="GO:0000160">
    <property type="term" value="P:phosphorelay signal transduction system"/>
    <property type="evidence" value="ECO:0007669"/>
    <property type="project" value="UniProtKB-KW"/>
</dbReference>
<keyword evidence="10 11" id="KW-0472">Membrane</keyword>
<proteinExistence type="predicted"/>
<keyword evidence="8 11" id="KW-1133">Transmembrane helix</keyword>
<feature type="transmembrane region" description="Helical" evidence="11">
    <location>
        <begin position="37"/>
        <end position="54"/>
    </location>
</feature>
<gene>
    <name evidence="13" type="ORF">N864_23215</name>
</gene>
<dbReference type="Pfam" id="PF13493">
    <property type="entry name" value="DUF4118"/>
    <property type="match status" value="1"/>
</dbReference>
<dbReference type="InterPro" id="IPR038318">
    <property type="entry name" value="KdpD_sf"/>
</dbReference>
<keyword evidence="2" id="KW-0597">Phosphoprotein</keyword>
<accession>W9GEC6</accession>
<evidence type="ECO:0000256" key="4">
    <source>
        <dbReference type="ARBA" id="ARBA00022692"/>
    </source>
</evidence>
<dbReference type="GO" id="GO:0005524">
    <property type="term" value="F:ATP binding"/>
    <property type="evidence" value="ECO:0007669"/>
    <property type="project" value="UniProtKB-KW"/>
</dbReference>
<evidence type="ECO:0000256" key="1">
    <source>
        <dbReference type="ARBA" id="ARBA00004141"/>
    </source>
</evidence>
<protein>
    <submittedName>
        <fullName evidence="13">Histidine kinase</fullName>
    </submittedName>
</protein>
<evidence type="ECO:0000256" key="11">
    <source>
        <dbReference type="SAM" id="Phobius"/>
    </source>
</evidence>
<evidence type="ECO:0000256" key="5">
    <source>
        <dbReference type="ARBA" id="ARBA00022741"/>
    </source>
</evidence>
<dbReference type="GO" id="GO:0016020">
    <property type="term" value="C:membrane"/>
    <property type="evidence" value="ECO:0007669"/>
    <property type="project" value="UniProtKB-SubCell"/>
</dbReference>
<organism evidence="13 14">
    <name type="scientific">Intrasporangium chromatireducens Q5-1</name>
    <dbReference type="NCBI Taxonomy" id="584657"/>
    <lineage>
        <taxon>Bacteria</taxon>
        <taxon>Bacillati</taxon>
        <taxon>Actinomycetota</taxon>
        <taxon>Actinomycetes</taxon>
        <taxon>Micrococcales</taxon>
        <taxon>Intrasporangiaceae</taxon>
        <taxon>Intrasporangium</taxon>
    </lineage>
</organism>
<dbReference type="EMBL" id="AWQS01000227">
    <property type="protein sequence ID" value="EWT04536.1"/>
    <property type="molecule type" value="Genomic_DNA"/>
</dbReference>
<evidence type="ECO:0000313" key="13">
    <source>
        <dbReference type="EMBL" id="EWT04536.1"/>
    </source>
</evidence>
<comment type="subcellular location">
    <subcellularLocation>
        <location evidence="1">Membrane</location>
        <topology evidence="1">Multi-pass membrane protein</topology>
    </subcellularLocation>
</comment>
<evidence type="ECO:0000256" key="7">
    <source>
        <dbReference type="ARBA" id="ARBA00022840"/>
    </source>
</evidence>
<sequence length="249" mass="25791">MTGGWFGARRGVVRPLAVLVPLLVAALLGLLRGDLSASAAAVVIVIPIVAAAATGDRWAGVLAALAGAAGFDYFLTAPYLSASINRPEDVQLAVALLLVGLAVTELALWGHRQSAAAARRQVYLDDLVGLLDLPADPSGRALPTAICAAVTSVLRIDRTEWVEGVPPPDEVLVDPEGVVRLHGRALPVQLEGLPTDGSVSIPVARGGRVVGRFRLVAASRAVRPSRDELRAAVLLASSVVREVPATPTP</sequence>
<feature type="domain" description="Sensor protein KdpD transmembrane" evidence="12">
    <location>
        <begin position="16"/>
        <end position="120"/>
    </location>
</feature>
<dbReference type="Gene3D" id="1.20.120.620">
    <property type="entry name" value="Backbone structure of the membrane domain of e. Coli histidine kinase receptor kdpd"/>
    <property type="match status" value="1"/>
</dbReference>
<feature type="transmembrane region" description="Helical" evidence="11">
    <location>
        <begin position="12"/>
        <end position="31"/>
    </location>
</feature>
<reference evidence="14" key="1">
    <citation type="submission" date="2013-08" db="EMBL/GenBank/DDBJ databases">
        <title>Intrasporangium oryzae NRRL B-24470.</title>
        <authorList>
            <person name="Liu H."/>
            <person name="Wang G."/>
        </authorList>
    </citation>
    <scope>NUCLEOTIDE SEQUENCE [LARGE SCALE GENOMIC DNA]</scope>
    <source>
        <strain evidence="14">Q5-1</strain>
    </source>
</reference>
<keyword evidence="4 11" id="KW-0812">Transmembrane</keyword>
<evidence type="ECO:0000256" key="2">
    <source>
        <dbReference type="ARBA" id="ARBA00022553"/>
    </source>
</evidence>
<keyword evidence="7" id="KW-0067">ATP-binding</keyword>
<keyword evidence="5" id="KW-0547">Nucleotide-binding</keyword>
<keyword evidence="9" id="KW-0902">Two-component regulatory system</keyword>
<keyword evidence="3" id="KW-0808">Transferase</keyword>
<evidence type="ECO:0000256" key="3">
    <source>
        <dbReference type="ARBA" id="ARBA00022679"/>
    </source>
</evidence>
<evidence type="ECO:0000256" key="8">
    <source>
        <dbReference type="ARBA" id="ARBA00022989"/>
    </source>
</evidence>
<dbReference type="AlphaFoldDB" id="W9GEC6"/>
<dbReference type="Proteomes" id="UP000019494">
    <property type="component" value="Unassembled WGS sequence"/>
</dbReference>
<name>W9GEC6_9MICO</name>
<evidence type="ECO:0000256" key="6">
    <source>
        <dbReference type="ARBA" id="ARBA00022777"/>
    </source>
</evidence>
<evidence type="ECO:0000256" key="9">
    <source>
        <dbReference type="ARBA" id="ARBA00023012"/>
    </source>
</evidence>
<keyword evidence="14" id="KW-1185">Reference proteome</keyword>
<keyword evidence="6 13" id="KW-0418">Kinase</keyword>
<evidence type="ECO:0000259" key="12">
    <source>
        <dbReference type="Pfam" id="PF13493"/>
    </source>
</evidence>
<dbReference type="RefSeq" id="WP_034720370.1">
    <property type="nucleotide sequence ID" value="NZ_AWQS01000227.1"/>
</dbReference>
<dbReference type="InterPro" id="IPR025201">
    <property type="entry name" value="KdpD_TM"/>
</dbReference>